<gene>
    <name evidence="2" type="ORF">GCM10023352_19660</name>
</gene>
<feature type="transmembrane region" description="Helical" evidence="1">
    <location>
        <begin position="55"/>
        <end position="79"/>
    </location>
</feature>
<name>A0ABP9BS84_9MICC</name>
<keyword evidence="3" id="KW-1185">Reference proteome</keyword>
<dbReference type="Proteomes" id="UP001500187">
    <property type="component" value="Unassembled WGS sequence"/>
</dbReference>
<dbReference type="RefSeq" id="WP_345447059.1">
    <property type="nucleotide sequence ID" value="NZ_BAABKP010000005.1"/>
</dbReference>
<protein>
    <submittedName>
        <fullName evidence="2">Uncharacterized protein</fullName>
    </submittedName>
</protein>
<feature type="transmembrane region" description="Helical" evidence="1">
    <location>
        <begin position="12"/>
        <end position="35"/>
    </location>
</feature>
<evidence type="ECO:0000313" key="2">
    <source>
        <dbReference type="EMBL" id="GAA4799773.1"/>
    </source>
</evidence>
<accession>A0ABP9BS84</accession>
<evidence type="ECO:0000313" key="3">
    <source>
        <dbReference type="Proteomes" id="UP001500187"/>
    </source>
</evidence>
<evidence type="ECO:0000256" key="1">
    <source>
        <dbReference type="SAM" id="Phobius"/>
    </source>
</evidence>
<keyword evidence="1" id="KW-0812">Transmembrane</keyword>
<keyword evidence="1" id="KW-0472">Membrane</keyword>
<sequence>MLLAEIFHKIYPVFLAGLVFGAGLPILYAVAVRLVSGTATETADGTVKVEVQHPLARVAAYAIFVLLALAIFTGILWIAKDFLYAYTGFNLFGVAD</sequence>
<reference evidence="3" key="1">
    <citation type="journal article" date="2019" name="Int. J. Syst. Evol. Microbiol.">
        <title>The Global Catalogue of Microorganisms (GCM) 10K type strain sequencing project: providing services to taxonomists for standard genome sequencing and annotation.</title>
        <authorList>
            <consortium name="The Broad Institute Genomics Platform"/>
            <consortium name="The Broad Institute Genome Sequencing Center for Infectious Disease"/>
            <person name="Wu L."/>
            <person name="Ma J."/>
        </authorList>
    </citation>
    <scope>NUCLEOTIDE SEQUENCE [LARGE SCALE GENOMIC DNA]</scope>
    <source>
        <strain evidence="3">JCM 18541</strain>
    </source>
</reference>
<comment type="caution">
    <text evidence="2">The sequence shown here is derived from an EMBL/GenBank/DDBJ whole genome shotgun (WGS) entry which is preliminary data.</text>
</comment>
<organism evidence="2 3">
    <name type="scientific">Rothia endophytica</name>
    <dbReference type="NCBI Taxonomy" id="1324766"/>
    <lineage>
        <taxon>Bacteria</taxon>
        <taxon>Bacillati</taxon>
        <taxon>Actinomycetota</taxon>
        <taxon>Actinomycetes</taxon>
        <taxon>Micrococcales</taxon>
        <taxon>Micrococcaceae</taxon>
        <taxon>Rothia</taxon>
    </lineage>
</organism>
<dbReference type="EMBL" id="BAABKP010000005">
    <property type="protein sequence ID" value="GAA4799773.1"/>
    <property type="molecule type" value="Genomic_DNA"/>
</dbReference>
<keyword evidence="1" id="KW-1133">Transmembrane helix</keyword>
<proteinExistence type="predicted"/>